<name>A0A1H0FKU0_9PSED</name>
<sequence>MIEEPGRVIAVESGAVWVETLRQSTCSGCAVKAGCGQGLHSLLGTSARRGRVRARCDLQLTVGDSVVLGVPEDLLLRSAALFYLFPLFGLFAAALLTERAGLSEPLVAFAGIAGFLASWLIVRRHARRHSDDPSMQPVVLRALIAGP</sequence>
<organism evidence="2 3">
    <name type="scientific">Pseudomonas jinjuensis</name>
    <dbReference type="NCBI Taxonomy" id="198616"/>
    <lineage>
        <taxon>Bacteria</taxon>
        <taxon>Pseudomonadati</taxon>
        <taxon>Pseudomonadota</taxon>
        <taxon>Gammaproteobacteria</taxon>
        <taxon>Pseudomonadales</taxon>
        <taxon>Pseudomonadaceae</taxon>
        <taxon>Pseudomonas</taxon>
    </lineage>
</organism>
<accession>A0A1H0FKU0</accession>
<protein>
    <submittedName>
        <fullName evidence="2">Positive regulator of sigma(E), RseC/MucC</fullName>
    </submittedName>
</protein>
<dbReference type="Pfam" id="PF04246">
    <property type="entry name" value="RseC_MucC"/>
    <property type="match status" value="1"/>
</dbReference>
<dbReference type="PIRSF" id="PIRSF004923">
    <property type="entry name" value="RseC"/>
    <property type="match status" value="1"/>
</dbReference>
<dbReference type="EMBL" id="FNIJ01000006">
    <property type="protein sequence ID" value="SDN95230.1"/>
    <property type="molecule type" value="Genomic_DNA"/>
</dbReference>
<gene>
    <name evidence="2" type="ORF">SAMN05216193_106239</name>
</gene>
<dbReference type="PANTHER" id="PTHR35867">
    <property type="entry name" value="PROTEIN RSEC"/>
    <property type="match status" value="1"/>
</dbReference>
<dbReference type="InterPro" id="IPR007359">
    <property type="entry name" value="SigmaE_reg_RseC_MucC"/>
</dbReference>
<dbReference type="RefSeq" id="WP_084314781.1">
    <property type="nucleotide sequence ID" value="NZ_FNIJ01000006.1"/>
</dbReference>
<dbReference type="STRING" id="198616.SAMN05216193_106239"/>
<keyword evidence="1" id="KW-0472">Membrane</keyword>
<dbReference type="Proteomes" id="UP000242957">
    <property type="component" value="Unassembled WGS sequence"/>
</dbReference>
<evidence type="ECO:0000313" key="2">
    <source>
        <dbReference type="EMBL" id="SDN95230.1"/>
    </source>
</evidence>
<feature type="transmembrane region" description="Helical" evidence="1">
    <location>
        <begin position="74"/>
        <end position="96"/>
    </location>
</feature>
<evidence type="ECO:0000313" key="3">
    <source>
        <dbReference type="Proteomes" id="UP000242957"/>
    </source>
</evidence>
<dbReference type="OrthoDB" id="9795854at2"/>
<dbReference type="InterPro" id="IPR026268">
    <property type="entry name" value="RseC"/>
</dbReference>
<feature type="transmembrane region" description="Helical" evidence="1">
    <location>
        <begin position="102"/>
        <end position="122"/>
    </location>
</feature>
<keyword evidence="1" id="KW-1133">Transmembrane helix</keyword>
<reference evidence="3" key="1">
    <citation type="submission" date="2016-10" db="EMBL/GenBank/DDBJ databases">
        <authorList>
            <person name="Varghese N."/>
            <person name="Submissions S."/>
        </authorList>
    </citation>
    <scope>NUCLEOTIDE SEQUENCE [LARGE SCALE GENOMIC DNA]</scope>
    <source>
        <strain evidence="3">JCM 21621</strain>
    </source>
</reference>
<keyword evidence="1" id="KW-0812">Transmembrane</keyword>
<dbReference type="PANTHER" id="PTHR35867:SF1">
    <property type="entry name" value="PROTEIN RSEC"/>
    <property type="match status" value="1"/>
</dbReference>
<proteinExistence type="predicted"/>
<keyword evidence="3" id="KW-1185">Reference proteome</keyword>
<dbReference type="AlphaFoldDB" id="A0A1H0FKU0"/>
<evidence type="ECO:0000256" key="1">
    <source>
        <dbReference type="SAM" id="Phobius"/>
    </source>
</evidence>